<evidence type="ECO:0000256" key="4">
    <source>
        <dbReference type="ARBA" id="ARBA00023002"/>
    </source>
</evidence>
<dbReference type="PANTHER" id="PTHR43004:SF5">
    <property type="entry name" value="FAD-BINDING DOMAIN-CONTAINING PROTEIN"/>
    <property type="match status" value="1"/>
</dbReference>
<evidence type="ECO:0000313" key="7">
    <source>
        <dbReference type="EMBL" id="KZS97423.1"/>
    </source>
</evidence>
<feature type="domain" description="FAD-binding" evidence="5">
    <location>
        <begin position="7"/>
        <end position="361"/>
    </location>
</feature>
<dbReference type="InterPro" id="IPR012941">
    <property type="entry name" value="Phe_hydrox_C_dim_dom"/>
</dbReference>
<evidence type="ECO:0000256" key="3">
    <source>
        <dbReference type="ARBA" id="ARBA00022827"/>
    </source>
</evidence>
<evidence type="ECO:0000256" key="1">
    <source>
        <dbReference type="ARBA" id="ARBA00007801"/>
    </source>
</evidence>
<dbReference type="Gene3D" id="3.50.50.60">
    <property type="entry name" value="FAD/NAD(P)-binding domain"/>
    <property type="match status" value="1"/>
</dbReference>
<dbReference type="GO" id="GO:0071949">
    <property type="term" value="F:FAD binding"/>
    <property type="evidence" value="ECO:0007669"/>
    <property type="project" value="InterPro"/>
</dbReference>
<dbReference type="Pfam" id="PF07976">
    <property type="entry name" value="Phe_hydrox_dim"/>
    <property type="match status" value="1"/>
</dbReference>
<evidence type="ECO:0000259" key="6">
    <source>
        <dbReference type="Pfam" id="PF07976"/>
    </source>
</evidence>
<dbReference type="Proteomes" id="UP000076722">
    <property type="component" value="Unassembled WGS sequence"/>
</dbReference>
<dbReference type="AlphaFoldDB" id="A0A164Z0N8"/>
<evidence type="ECO:0000313" key="8">
    <source>
        <dbReference type="Proteomes" id="UP000076722"/>
    </source>
</evidence>
<dbReference type="SUPFAM" id="SSF51905">
    <property type="entry name" value="FAD/NAD(P)-binding domain"/>
    <property type="match status" value="1"/>
</dbReference>
<dbReference type="InterPro" id="IPR002938">
    <property type="entry name" value="FAD-bd"/>
</dbReference>
<dbReference type="InterPro" id="IPR038220">
    <property type="entry name" value="PHOX_C_sf"/>
</dbReference>
<evidence type="ECO:0000259" key="5">
    <source>
        <dbReference type="Pfam" id="PF01494"/>
    </source>
</evidence>
<dbReference type="SUPFAM" id="SSF52833">
    <property type="entry name" value="Thioredoxin-like"/>
    <property type="match status" value="1"/>
</dbReference>
<keyword evidence="3" id="KW-0274">FAD</keyword>
<organism evidence="7 8">
    <name type="scientific">Sistotremastrum niveocremeum HHB9708</name>
    <dbReference type="NCBI Taxonomy" id="1314777"/>
    <lineage>
        <taxon>Eukaryota</taxon>
        <taxon>Fungi</taxon>
        <taxon>Dikarya</taxon>
        <taxon>Basidiomycota</taxon>
        <taxon>Agaricomycotina</taxon>
        <taxon>Agaricomycetes</taxon>
        <taxon>Sistotremastrales</taxon>
        <taxon>Sistotremastraceae</taxon>
        <taxon>Sertulicium</taxon>
        <taxon>Sertulicium niveocremeum</taxon>
    </lineage>
</organism>
<gene>
    <name evidence="7" type="ORF">SISNIDRAFT_473040</name>
</gene>
<dbReference type="InterPro" id="IPR050641">
    <property type="entry name" value="RIFMO-like"/>
</dbReference>
<dbReference type="Pfam" id="PF01494">
    <property type="entry name" value="FAD_binding_3"/>
    <property type="match status" value="1"/>
</dbReference>
<protein>
    <submittedName>
        <fullName evidence="7">FAD/NAD(P)-binding domain-containing protein</fullName>
    </submittedName>
</protein>
<dbReference type="PANTHER" id="PTHR43004">
    <property type="entry name" value="TRK SYSTEM POTASSIUM UPTAKE PROTEIN"/>
    <property type="match status" value="1"/>
</dbReference>
<keyword evidence="2" id="KW-0285">Flavoprotein</keyword>
<sequence length="614" mass="67581">MAPASTVDVLVVGGGPTGLLTALSCAKMGLKVQCLEQHDRARQGLYGRACVLFARTLELMDQLGVYQDISEIGYIMKGAYTYRDGQPVVGKGWVFVDKTLKDNTFFEYTIGIRQKYSEDVFRKYISQIDPEACQAPATLIDYKDDPSQEYPITAIVDYAGQQREVRAKILVGADGARSKVREKTGVDFPGEKTTQRWIRMDGVLKTNMPTGQTHVAAIESKTHGNILWLPVDHGRIRVGYALPKELADEFNNGLKITVDIAIREAQKAVAPFTLEYETVDWFTVYAISQRVAAQYRTNNVILAGDACHTHSSGAAQGMNTGVHDAVNLGWKLGGYLRGWYTEDVLNSYDTERRKAAQQVITIDKYMSTLITGKIPEDWKSKYPANADANDVLDDLFQANAEFTVGLGISYDINPINREINPKVLSKVQAGHRAPDIALSPPGGNFPKRLYELTPNNGKFSIVIFAGTVGSIDLPLIRRLSDYLSSPQSFTNRLTPEAFQFVTIIGGDAFLPFEILGVEPWGRVVYDPEGKGAEKYGIDPKKGALVALRPDSILGYAAALDEFELLANYFAGIVKPALNWSAVAEKKFEQTSVMGEISVEGTPETSNSSQAKSRI</sequence>
<dbReference type="EMBL" id="KV419397">
    <property type="protein sequence ID" value="KZS97423.1"/>
    <property type="molecule type" value="Genomic_DNA"/>
</dbReference>
<dbReference type="Gene3D" id="3.40.30.20">
    <property type="match status" value="1"/>
</dbReference>
<comment type="similarity">
    <text evidence="1">Belongs to the PheA/TfdB FAD monooxygenase family.</text>
</comment>
<proteinExistence type="inferred from homology"/>
<dbReference type="InterPro" id="IPR036249">
    <property type="entry name" value="Thioredoxin-like_sf"/>
</dbReference>
<feature type="domain" description="Phenol hydroxylase-like C-terminal dimerisation" evidence="6">
    <location>
        <begin position="529"/>
        <end position="575"/>
    </location>
</feature>
<name>A0A164Z0N8_9AGAM</name>
<dbReference type="STRING" id="1314777.A0A164Z0N8"/>
<dbReference type="GO" id="GO:0016709">
    <property type="term" value="F:oxidoreductase activity, acting on paired donors, with incorporation or reduction of molecular oxygen, NAD(P)H as one donor, and incorporation of one atom of oxygen"/>
    <property type="evidence" value="ECO:0007669"/>
    <property type="project" value="UniProtKB-ARBA"/>
</dbReference>
<dbReference type="OrthoDB" id="1716816at2759"/>
<dbReference type="SUPFAM" id="SSF54373">
    <property type="entry name" value="FAD-linked reductases, C-terminal domain"/>
    <property type="match status" value="1"/>
</dbReference>
<accession>A0A164Z0N8</accession>
<dbReference type="PRINTS" id="PR00420">
    <property type="entry name" value="RNGMNOXGNASE"/>
</dbReference>
<keyword evidence="4" id="KW-0560">Oxidoreductase</keyword>
<dbReference type="Gene3D" id="3.30.9.10">
    <property type="entry name" value="D-Amino Acid Oxidase, subunit A, domain 2"/>
    <property type="match status" value="1"/>
</dbReference>
<keyword evidence="8" id="KW-1185">Reference proteome</keyword>
<dbReference type="InterPro" id="IPR036188">
    <property type="entry name" value="FAD/NAD-bd_sf"/>
</dbReference>
<reference evidence="7 8" key="1">
    <citation type="journal article" date="2016" name="Mol. Biol. Evol.">
        <title>Comparative Genomics of Early-Diverging Mushroom-Forming Fungi Provides Insights into the Origins of Lignocellulose Decay Capabilities.</title>
        <authorList>
            <person name="Nagy L.G."/>
            <person name="Riley R."/>
            <person name="Tritt A."/>
            <person name="Adam C."/>
            <person name="Daum C."/>
            <person name="Floudas D."/>
            <person name="Sun H."/>
            <person name="Yadav J.S."/>
            <person name="Pangilinan J."/>
            <person name="Larsson K.H."/>
            <person name="Matsuura K."/>
            <person name="Barry K."/>
            <person name="Labutti K."/>
            <person name="Kuo R."/>
            <person name="Ohm R.A."/>
            <person name="Bhattacharya S.S."/>
            <person name="Shirouzu T."/>
            <person name="Yoshinaga Y."/>
            <person name="Martin F.M."/>
            <person name="Grigoriev I.V."/>
            <person name="Hibbett D.S."/>
        </authorList>
    </citation>
    <scope>NUCLEOTIDE SEQUENCE [LARGE SCALE GENOMIC DNA]</scope>
    <source>
        <strain evidence="7 8">HHB9708</strain>
    </source>
</reference>
<evidence type="ECO:0000256" key="2">
    <source>
        <dbReference type="ARBA" id="ARBA00022630"/>
    </source>
</evidence>